<dbReference type="InterPro" id="IPR041657">
    <property type="entry name" value="HTH_17"/>
</dbReference>
<dbReference type="RefSeq" id="WP_161110259.1">
    <property type="nucleotide sequence ID" value="NZ_WWHY01000001.1"/>
</dbReference>
<name>A0A7K2IN70_9ACTN</name>
<comment type="caution">
    <text evidence="3">The sequence shown here is derived from an EMBL/GenBank/DDBJ whole genome shotgun (WGS) entry which is preliminary data.</text>
</comment>
<dbReference type="AlphaFoldDB" id="A0A7K2IN70"/>
<accession>A0A7K2IN70</accession>
<sequence length="366" mass="39876">MDDLLTPAQAASQWGVSYATAARWAREGTIPALHVGRRYYYLQGTVDHVRRARSAGTTPYPNHYANAGVAMTMTWGAARSGTLLDREEWALTNAARTFDYLDYGKDSWSEDRHTAVKMAEASPALAGQMLVHRKAREGVVDAVCRSFSQVIDLGCGLPAMRRAPHERGRVLWGSRSRTVYVDHDLAALAAARAWWEHPAQVRGYNVRVLDLDLRFPETLVNALGEHLDLSVPVGVLSTLTLDHLEDSEVTGLVEVLAARLAPGSGWGITHLSGMVGAAEVYTGQAREQGADTRLVARDPDGLRKVFEAAGWGRWRGLSPREPGGGEPPIAALTTLTRSNRASWTAPPERSEYTASPVRSARSTGID</sequence>
<dbReference type="SUPFAM" id="SSF53335">
    <property type="entry name" value="S-adenosyl-L-methionine-dependent methyltransferases"/>
    <property type="match status" value="1"/>
</dbReference>
<dbReference type="EMBL" id="WWHY01000001">
    <property type="protein sequence ID" value="MYR31418.1"/>
    <property type="molecule type" value="Genomic_DNA"/>
</dbReference>
<dbReference type="SUPFAM" id="SSF46955">
    <property type="entry name" value="Putative DNA-binding domain"/>
    <property type="match status" value="1"/>
</dbReference>
<dbReference type="InterPro" id="IPR029063">
    <property type="entry name" value="SAM-dependent_MTases_sf"/>
</dbReference>
<feature type="region of interest" description="Disordered" evidence="1">
    <location>
        <begin position="335"/>
        <end position="366"/>
    </location>
</feature>
<dbReference type="InterPro" id="IPR006764">
    <property type="entry name" value="SAM_dep_MeTrfase_SAV2177_type"/>
</dbReference>
<dbReference type="Pfam" id="PF04672">
    <property type="entry name" value="Methyltransf_19"/>
    <property type="match status" value="1"/>
</dbReference>
<proteinExistence type="predicted"/>
<evidence type="ECO:0000259" key="2">
    <source>
        <dbReference type="Pfam" id="PF12728"/>
    </source>
</evidence>
<evidence type="ECO:0000313" key="4">
    <source>
        <dbReference type="Proteomes" id="UP000467124"/>
    </source>
</evidence>
<dbReference type="InterPro" id="IPR009061">
    <property type="entry name" value="DNA-bd_dom_put_sf"/>
</dbReference>
<organism evidence="3 4">
    <name type="scientific">Nocardiopsis alba</name>
    <dbReference type="NCBI Taxonomy" id="53437"/>
    <lineage>
        <taxon>Bacteria</taxon>
        <taxon>Bacillati</taxon>
        <taxon>Actinomycetota</taxon>
        <taxon>Actinomycetes</taxon>
        <taxon>Streptosporangiales</taxon>
        <taxon>Nocardiopsidaceae</taxon>
        <taxon>Nocardiopsis</taxon>
    </lineage>
</organism>
<dbReference type="Proteomes" id="UP000467124">
    <property type="component" value="Unassembled WGS sequence"/>
</dbReference>
<dbReference type="Pfam" id="PF12728">
    <property type="entry name" value="HTH_17"/>
    <property type="match status" value="1"/>
</dbReference>
<feature type="domain" description="Helix-turn-helix" evidence="2">
    <location>
        <begin position="4"/>
        <end position="51"/>
    </location>
</feature>
<gene>
    <name evidence="3" type="ORF">GTW20_03850</name>
</gene>
<protein>
    <submittedName>
        <fullName evidence="3">Helix-turn-helix domain-containing protein</fullName>
    </submittedName>
</protein>
<dbReference type="Gene3D" id="3.40.50.150">
    <property type="entry name" value="Vaccinia Virus protein VP39"/>
    <property type="match status" value="1"/>
</dbReference>
<evidence type="ECO:0000313" key="3">
    <source>
        <dbReference type="EMBL" id="MYR31418.1"/>
    </source>
</evidence>
<evidence type="ECO:0000256" key="1">
    <source>
        <dbReference type="SAM" id="MobiDB-lite"/>
    </source>
</evidence>
<reference evidence="3 4" key="1">
    <citation type="journal article" date="2019" name="Nat. Commun.">
        <title>The antimicrobial potential of Streptomyces from insect microbiomes.</title>
        <authorList>
            <person name="Chevrette M.G."/>
            <person name="Carlson C.M."/>
            <person name="Ortega H.E."/>
            <person name="Thomas C."/>
            <person name="Ananiev G.E."/>
            <person name="Barns K.J."/>
            <person name="Book A.J."/>
            <person name="Cagnazzo J."/>
            <person name="Carlos C."/>
            <person name="Flanigan W."/>
            <person name="Grubbs K.J."/>
            <person name="Horn H.A."/>
            <person name="Hoffmann F.M."/>
            <person name="Klassen J.L."/>
            <person name="Knack J.J."/>
            <person name="Lewin G.R."/>
            <person name="McDonald B.R."/>
            <person name="Muller L."/>
            <person name="Melo W.G.P."/>
            <person name="Pinto-Tomas A.A."/>
            <person name="Schmitz A."/>
            <person name="Wendt-Pienkowski E."/>
            <person name="Wildman S."/>
            <person name="Zhao M."/>
            <person name="Zhang F."/>
            <person name="Bugni T.S."/>
            <person name="Andes D.R."/>
            <person name="Pupo M.T."/>
            <person name="Currie C.R."/>
        </authorList>
    </citation>
    <scope>NUCLEOTIDE SEQUENCE [LARGE SCALE GENOMIC DNA]</scope>
    <source>
        <strain evidence="3 4">SID5840</strain>
    </source>
</reference>